<name>A0A975B4W5_9BACT</name>
<dbReference type="GO" id="GO:0022625">
    <property type="term" value="C:cytosolic large ribosomal subunit"/>
    <property type="evidence" value="ECO:0007669"/>
    <property type="project" value="TreeGrafter"/>
</dbReference>
<dbReference type="FunFam" id="3.30.420.100:FF:000001">
    <property type="entry name" value="50S ribosomal protein L18"/>
    <property type="match status" value="1"/>
</dbReference>
<dbReference type="Gene3D" id="3.30.420.100">
    <property type="match status" value="1"/>
</dbReference>
<dbReference type="KEGG" id="dli:dnl_10970"/>
<dbReference type="RefSeq" id="WP_207690671.1">
    <property type="nucleotide sequence ID" value="NZ_CP061799.1"/>
</dbReference>
<keyword evidence="10" id="KW-1185">Reference proteome</keyword>
<evidence type="ECO:0000256" key="6">
    <source>
        <dbReference type="ARBA" id="ARBA00035197"/>
    </source>
</evidence>
<keyword evidence="4 7" id="KW-0689">Ribosomal protein</keyword>
<evidence type="ECO:0000256" key="4">
    <source>
        <dbReference type="ARBA" id="ARBA00022980"/>
    </source>
</evidence>
<dbReference type="GO" id="GO:0006412">
    <property type="term" value="P:translation"/>
    <property type="evidence" value="ECO:0007669"/>
    <property type="project" value="UniProtKB-UniRule"/>
</dbReference>
<dbReference type="PANTHER" id="PTHR12899">
    <property type="entry name" value="39S RIBOSOMAL PROTEIN L18, MITOCHONDRIAL"/>
    <property type="match status" value="1"/>
</dbReference>
<keyword evidence="3 7" id="KW-0694">RNA-binding</keyword>
<dbReference type="Pfam" id="PF00861">
    <property type="entry name" value="Ribosomal_L18p"/>
    <property type="match status" value="1"/>
</dbReference>
<keyword evidence="2 7" id="KW-0699">rRNA-binding</keyword>
<dbReference type="Proteomes" id="UP000663720">
    <property type="component" value="Chromosome"/>
</dbReference>
<accession>A0A975B4W5</accession>
<dbReference type="GO" id="GO:0008097">
    <property type="term" value="F:5S rRNA binding"/>
    <property type="evidence" value="ECO:0007669"/>
    <property type="project" value="TreeGrafter"/>
</dbReference>
<proteinExistence type="inferred from homology"/>
<evidence type="ECO:0000256" key="7">
    <source>
        <dbReference type="HAMAP-Rule" id="MF_01337"/>
    </source>
</evidence>
<dbReference type="PANTHER" id="PTHR12899:SF3">
    <property type="entry name" value="LARGE RIBOSOMAL SUBUNIT PROTEIN UL18M"/>
    <property type="match status" value="1"/>
</dbReference>
<reference evidence="9" key="1">
    <citation type="journal article" date="2021" name="Microb. Physiol.">
        <title>Proteogenomic Insights into the Physiology of Marine, Sulfate-Reducing, Filamentous Desulfonema limicola and Desulfonema magnum.</title>
        <authorList>
            <person name="Schnaars V."/>
            <person name="Wohlbrand L."/>
            <person name="Scheve S."/>
            <person name="Hinrichs C."/>
            <person name="Reinhardt R."/>
            <person name="Rabus R."/>
        </authorList>
    </citation>
    <scope>NUCLEOTIDE SEQUENCE</scope>
    <source>
        <strain evidence="9">5ac10</strain>
    </source>
</reference>
<gene>
    <name evidence="7 9" type="primary">rplR</name>
    <name evidence="9" type="ORF">dnl_10970</name>
</gene>
<dbReference type="AlphaFoldDB" id="A0A975B4W5"/>
<dbReference type="GO" id="GO:0003735">
    <property type="term" value="F:structural constituent of ribosome"/>
    <property type="evidence" value="ECO:0007669"/>
    <property type="project" value="InterPro"/>
</dbReference>
<keyword evidence="5 7" id="KW-0687">Ribonucleoprotein</keyword>
<dbReference type="InterPro" id="IPR057268">
    <property type="entry name" value="Ribosomal_L18"/>
</dbReference>
<comment type="subunit">
    <text evidence="7">Part of the 50S ribosomal subunit; part of the 5S rRNA/L5/L18/L25 subcomplex. Contacts the 5S and 23S rRNAs.</text>
</comment>
<feature type="region of interest" description="Disordered" evidence="8">
    <location>
        <begin position="1"/>
        <end position="27"/>
    </location>
</feature>
<protein>
    <recommendedName>
        <fullName evidence="6 7">Large ribosomal subunit protein uL18</fullName>
    </recommendedName>
</protein>
<comment type="function">
    <text evidence="7">This is one of the proteins that bind and probably mediate the attachment of the 5S RNA into the large ribosomal subunit, where it forms part of the central protuberance.</text>
</comment>
<evidence type="ECO:0000256" key="8">
    <source>
        <dbReference type="SAM" id="MobiDB-lite"/>
    </source>
</evidence>
<dbReference type="HAMAP" id="MF_01337_B">
    <property type="entry name" value="Ribosomal_uL18_B"/>
    <property type="match status" value="1"/>
</dbReference>
<dbReference type="InterPro" id="IPR005484">
    <property type="entry name" value="Ribosomal_uL18_bac/plant/anim"/>
</dbReference>
<dbReference type="CDD" id="cd00432">
    <property type="entry name" value="Ribosomal_L18_L5e"/>
    <property type="match status" value="1"/>
</dbReference>
<comment type="similarity">
    <text evidence="1 7">Belongs to the universal ribosomal protein uL18 family.</text>
</comment>
<evidence type="ECO:0000256" key="2">
    <source>
        <dbReference type="ARBA" id="ARBA00022730"/>
    </source>
</evidence>
<evidence type="ECO:0000313" key="10">
    <source>
        <dbReference type="Proteomes" id="UP000663720"/>
    </source>
</evidence>
<evidence type="ECO:0000256" key="5">
    <source>
        <dbReference type="ARBA" id="ARBA00023274"/>
    </source>
</evidence>
<dbReference type="NCBIfam" id="TIGR00060">
    <property type="entry name" value="L18_bact"/>
    <property type="match status" value="1"/>
</dbReference>
<dbReference type="InterPro" id="IPR004389">
    <property type="entry name" value="Ribosomal_uL18_bac-type"/>
</dbReference>
<feature type="compositionally biased region" description="Basic residues" evidence="8">
    <location>
        <begin position="8"/>
        <end position="22"/>
    </location>
</feature>
<evidence type="ECO:0000313" key="9">
    <source>
        <dbReference type="EMBL" id="QTA78856.1"/>
    </source>
</evidence>
<dbReference type="SUPFAM" id="SSF53137">
    <property type="entry name" value="Translational machinery components"/>
    <property type="match status" value="1"/>
</dbReference>
<evidence type="ECO:0000256" key="1">
    <source>
        <dbReference type="ARBA" id="ARBA00007116"/>
    </source>
</evidence>
<dbReference type="EMBL" id="CP061799">
    <property type="protein sequence ID" value="QTA78856.1"/>
    <property type="molecule type" value="Genomic_DNA"/>
</dbReference>
<organism evidence="9 10">
    <name type="scientific">Desulfonema limicola</name>
    <dbReference type="NCBI Taxonomy" id="45656"/>
    <lineage>
        <taxon>Bacteria</taxon>
        <taxon>Pseudomonadati</taxon>
        <taxon>Thermodesulfobacteriota</taxon>
        <taxon>Desulfobacteria</taxon>
        <taxon>Desulfobacterales</taxon>
        <taxon>Desulfococcaceae</taxon>
        <taxon>Desulfonema</taxon>
    </lineage>
</organism>
<sequence>MGSSDLKRKSRQKRKKRIRKKMVGTSERPRLSVFKSAKHIYAQIVNDVEGNTLVAASSMEKDIREDPDIVSEKGKIPVAARIGKLIADRAMQKGVKKVVFDRNGFIYHGRIKAVSEGAREAGLDF</sequence>
<evidence type="ECO:0000256" key="3">
    <source>
        <dbReference type="ARBA" id="ARBA00022884"/>
    </source>
</evidence>